<evidence type="ECO:0000313" key="2">
    <source>
        <dbReference type="EMBL" id="AAT27793.1"/>
    </source>
</evidence>
<dbReference type="Pfam" id="PF11074">
    <property type="entry name" value="DUF2779"/>
    <property type="match status" value="1"/>
</dbReference>
<dbReference type="AlphaFoldDB" id="Q6KHY3"/>
<keyword evidence="3" id="KW-1185">Reference proteome</keyword>
<evidence type="ECO:0000259" key="1">
    <source>
        <dbReference type="Pfam" id="PF11074"/>
    </source>
</evidence>
<accession>Q6KHY3</accession>
<dbReference type="KEGG" id="mmo:MMOB3070"/>
<gene>
    <name evidence="2" type="ordered locus">MMOB3070</name>
</gene>
<dbReference type="RefSeq" id="WP_011264827.1">
    <property type="nucleotide sequence ID" value="NC_006908.1"/>
</dbReference>
<feature type="domain" description="DUF2779" evidence="1">
    <location>
        <begin position="348"/>
        <end position="491"/>
    </location>
</feature>
<reference evidence="2 3" key="1">
    <citation type="journal article" date="2004" name="Genome Res.">
        <title>The complete genome and proteome of Mycoplasma mobile.</title>
        <authorList>
            <person name="Jaffe J.D."/>
            <person name="Stange-Thomann N."/>
            <person name="Smith C."/>
            <person name="DeCaprio D."/>
            <person name="Fisher S."/>
            <person name="Butler J."/>
            <person name="Calvo S."/>
            <person name="Elkins T."/>
            <person name="FitzGerald M.G."/>
            <person name="Hafez N."/>
            <person name="Kodira C.D."/>
            <person name="Major J."/>
            <person name="Wang S."/>
            <person name="Wilkinson J."/>
            <person name="Nicol R."/>
            <person name="Nusbaum C."/>
            <person name="Birren B."/>
            <person name="Berg H.C."/>
            <person name="Church G.M."/>
        </authorList>
    </citation>
    <scope>NUCLEOTIDE SEQUENCE [LARGE SCALE GENOMIC DNA]</scope>
    <source>
        <strain evidence="3">ATCC 43663 / 163K / NCTC 11711</strain>
    </source>
</reference>
<name>Q6KHY3_MYCM1</name>
<dbReference type="EMBL" id="AE017308">
    <property type="protein sequence ID" value="AAT27793.1"/>
    <property type="molecule type" value="Genomic_DNA"/>
</dbReference>
<sequence>MEIDNKENIIYLKNFKRLLTSQAFFVWNDLEIPSANTDLLDTMDDEENTDSIWEIFLNPEDTRNIDITANIYKKLEEAAFDFLSNKFNKNEVFINTETEIEVALKKTLDAIQDEKMKLIINPVFKYKNAVAKIAFYDKQNKKIGAIKFTTSTKLSDYIKAFYDFSIATAFFEIKQYSLIILNYKDNYLKNEIDFHETFYANTTKTKRSSKKDIFYFEKKLRSSGESDESETIYEKISSRMIKKNLDFMPFDLYLSQINQALEIKNRLPLNQDDNTDWGENPFLKELIKLDCPKYSDFSGKVISKNEIISNNPKESKIRRDIEENRDEIRFAEIENVIKSLKEKNARIIWYDFESYSLPYSAIDNYLPYKQIPFQLSIIETLNDKIISKNNLVYDPLNYTNENFIEIINTIYSKKADSYVVYNKSYENTRLKEMCENLKTTKNKLFGNVEKLNDLNKRIEYIISKTVDLAELFIPKVDQTPIFLSELKGFYSIKKIEKYITKNQIKLKNNIVPYSTLEVKDGLMAMKLGIKRSLNIIGNEEWKKEKENLKKYCENDVRAMLMVYDFAIYMQNNSFKGEQNGRS</sequence>
<protein>
    <submittedName>
        <fullName evidence="2">Expressed protein</fullName>
    </submittedName>
</protein>
<dbReference type="STRING" id="267748.MMOB3070"/>
<evidence type="ECO:0000313" key="3">
    <source>
        <dbReference type="Proteomes" id="UP000009072"/>
    </source>
</evidence>
<dbReference type="HOGENOM" id="CLU_021405_0_0_14"/>
<dbReference type="OrthoDB" id="9783873at2"/>
<dbReference type="Proteomes" id="UP000009072">
    <property type="component" value="Chromosome"/>
</dbReference>
<dbReference type="InterPro" id="IPR021301">
    <property type="entry name" value="DUF2779"/>
</dbReference>
<organism evidence="2 3">
    <name type="scientific">Mycoplasma mobile (strain ATCC 43663 / 163K / NCTC 11711)</name>
    <name type="common">Mesomycoplasma mobile</name>
    <dbReference type="NCBI Taxonomy" id="267748"/>
    <lineage>
        <taxon>Bacteria</taxon>
        <taxon>Bacillati</taxon>
        <taxon>Mycoplasmatota</taxon>
        <taxon>Mycoplasmoidales</taxon>
        <taxon>Metamycoplasmataceae</taxon>
        <taxon>Mesomycoplasma</taxon>
    </lineage>
</organism>
<proteinExistence type="predicted"/>
<dbReference type="eggNOG" id="COG2251">
    <property type="taxonomic scope" value="Bacteria"/>
</dbReference>
<dbReference type="NCBIfam" id="NF045869">
    <property type="entry name" value="UU173_fam"/>
    <property type="match status" value="1"/>
</dbReference>